<keyword evidence="4 10" id="KW-0812">Transmembrane</keyword>
<evidence type="ECO:0000256" key="5">
    <source>
        <dbReference type="ARBA" id="ARBA00022927"/>
    </source>
</evidence>
<evidence type="ECO:0000256" key="8">
    <source>
        <dbReference type="ARBA" id="ARBA00023136"/>
    </source>
</evidence>
<dbReference type="Gene3D" id="1.20.5.110">
    <property type="match status" value="1"/>
</dbReference>
<dbReference type="InterPro" id="IPR038407">
    <property type="entry name" value="v-SNARE_N_sf"/>
</dbReference>
<dbReference type="SUPFAM" id="SSF47661">
    <property type="entry name" value="t-snare proteins"/>
    <property type="match status" value="1"/>
</dbReference>
<dbReference type="SUPFAM" id="SSF58038">
    <property type="entry name" value="SNARE fusion complex"/>
    <property type="match status" value="1"/>
</dbReference>
<evidence type="ECO:0000313" key="13">
    <source>
        <dbReference type="Proteomes" id="UP001159427"/>
    </source>
</evidence>
<evidence type="ECO:0000256" key="2">
    <source>
        <dbReference type="ARBA" id="ARBA00006108"/>
    </source>
</evidence>
<evidence type="ECO:0000256" key="7">
    <source>
        <dbReference type="ARBA" id="ARBA00023054"/>
    </source>
</evidence>
<dbReference type="InterPro" id="IPR010989">
    <property type="entry name" value="SNARE"/>
</dbReference>
<keyword evidence="13" id="KW-1185">Reference proteome</keyword>
<keyword evidence="5" id="KW-0653">Protein transport</keyword>
<evidence type="ECO:0000256" key="4">
    <source>
        <dbReference type="ARBA" id="ARBA00022692"/>
    </source>
</evidence>
<evidence type="ECO:0000256" key="10">
    <source>
        <dbReference type="SAM" id="Phobius"/>
    </source>
</evidence>
<reference evidence="12 13" key="1">
    <citation type="submission" date="2022-05" db="EMBL/GenBank/DDBJ databases">
        <authorList>
            <consortium name="Genoscope - CEA"/>
            <person name="William W."/>
        </authorList>
    </citation>
    <scope>NUCLEOTIDE SEQUENCE [LARGE SCALE GENOMIC DNA]</scope>
</reference>
<proteinExistence type="inferred from homology"/>
<dbReference type="PANTHER" id="PTHR21230:SF26">
    <property type="entry name" value="VESICLE TRANSPORT THROUGH INTERACTION WITH T-SNARES HOMOLOG 1A"/>
    <property type="match status" value="1"/>
</dbReference>
<dbReference type="Gene3D" id="1.20.58.400">
    <property type="entry name" value="t-snare proteins"/>
    <property type="match status" value="1"/>
</dbReference>
<keyword evidence="7 9" id="KW-0175">Coiled coil</keyword>
<comment type="similarity">
    <text evidence="2">Belongs to the VTI1 family.</text>
</comment>
<dbReference type="InterPro" id="IPR007705">
    <property type="entry name" value="Vesicle_trsprt_v-SNARE_N"/>
</dbReference>
<protein>
    <recommendedName>
        <fullName evidence="11">t-SNARE coiled-coil homology domain-containing protein</fullName>
    </recommendedName>
</protein>
<dbReference type="EMBL" id="CALNXI010001674">
    <property type="protein sequence ID" value="CAH3174676.1"/>
    <property type="molecule type" value="Genomic_DNA"/>
</dbReference>
<comment type="subcellular location">
    <subcellularLocation>
        <location evidence="1">Membrane</location>
        <topology evidence="1">Single-pass type IV membrane protein</topology>
    </subcellularLocation>
</comment>
<evidence type="ECO:0000256" key="1">
    <source>
        <dbReference type="ARBA" id="ARBA00004211"/>
    </source>
</evidence>
<dbReference type="Pfam" id="PF12352">
    <property type="entry name" value="V-SNARE_C"/>
    <property type="match status" value="1"/>
</dbReference>
<sequence length="218" mass="25267">MTELFTHYEQQFGNISAEITAKICKIPNLHGSSKKGVVSDVERCFDEARELIEQMELEVREVTGEEKARLNNRLKAYKNEMQRFEQDLKKARVAFSDQEGRNELLGGEDSQYSSEDQRARLLDNTERLERSGRQLEEGYKMCVETEQIGVDIMNNLHRDREVMERARDRTRGTDKNLTKSSRILTGMMRRIIQNRIIMAIICLAILGVIGLVIYYATK</sequence>
<comment type="caution">
    <text evidence="12">The sequence shown here is derived from an EMBL/GenBank/DDBJ whole genome shotgun (WGS) entry which is preliminary data.</text>
</comment>
<evidence type="ECO:0000259" key="11">
    <source>
        <dbReference type="SMART" id="SM00397"/>
    </source>
</evidence>
<dbReference type="InterPro" id="IPR000727">
    <property type="entry name" value="T_SNARE_dom"/>
</dbReference>
<keyword evidence="8 10" id="KW-0472">Membrane</keyword>
<evidence type="ECO:0000256" key="3">
    <source>
        <dbReference type="ARBA" id="ARBA00022448"/>
    </source>
</evidence>
<evidence type="ECO:0000256" key="6">
    <source>
        <dbReference type="ARBA" id="ARBA00022989"/>
    </source>
</evidence>
<gene>
    <name evidence="12" type="ORF">PEVE_00009665</name>
</gene>
<dbReference type="Proteomes" id="UP001159427">
    <property type="component" value="Unassembled WGS sequence"/>
</dbReference>
<feature type="domain" description="T-SNARE coiled-coil homology" evidence="11">
    <location>
        <begin position="120"/>
        <end position="187"/>
    </location>
</feature>
<dbReference type="SMART" id="SM00397">
    <property type="entry name" value="t_SNARE"/>
    <property type="match status" value="1"/>
</dbReference>
<accession>A0ABN8R8Q5</accession>
<organism evidence="12 13">
    <name type="scientific">Porites evermanni</name>
    <dbReference type="NCBI Taxonomy" id="104178"/>
    <lineage>
        <taxon>Eukaryota</taxon>
        <taxon>Metazoa</taxon>
        <taxon>Cnidaria</taxon>
        <taxon>Anthozoa</taxon>
        <taxon>Hexacorallia</taxon>
        <taxon>Scleractinia</taxon>
        <taxon>Fungiina</taxon>
        <taxon>Poritidae</taxon>
        <taxon>Porites</taxon>
    </lineage>
</organism>
<feature type="transmembrane region" description="Helical" evidence="10">
    <location>
        <begin position="196"/>
        <end position="216"/>
    </location>
</feature>
<keyword evidence="6 10" id="KW-1133">Transmembrane helix</keyword>
<keyword evidence="3" id="KW-0813">Transport</keyword>
<dbReference type="CDD" id="cd15891">
    <property type="entry name" value="SNARE_Vti1a"/>
    <property type="match status" value="1"/>
</dbReference>
<feature type="coiled-coil region" evidence="9">
    <location>
        <begin position="38"/>
        <end position="94"/>
    </location>
</feature>
<dbReference type="PANTHER" id="PTHR21230">
    <property type="entry name" value="VESICLE TRANSPORT V-SNARE PROTEIN VTI1-RELATED"/>
    <property type="match status" value="1"/>
</dbReference>
<name>A0ABN8R8Q5_9CNID</name>
<evidence type="ECO:0000256" key="9">
    <source>
        <dbReference type="SAM" id="Coils"/>
    </source>
</evidence>
<dbReference type="Pfam" id="PF05008">
    <property type="entry name" value="V-SNARE"/>
    <property type="match status" value="1"/>
</dbReference>
<evidence type="ECO:0000313" key="12">
    <source>
        <dbReference type="EMBL" id="CAH3174676.1"/>
    </source>
</evidence>